<comment type="caution">
    <text evidence="1">The sequence shown here is derived from an EMBL/GenBank/DDBJ whole genome shotgun (WGS) entry which is preliminary data.</text>
</comment>
<gene>
    <name evidence="1" type="ORF">OWV82_004886</name>
</gene>
<keyword evidence="2" id="KW-1185">Reference proteome</keyword>
<organism evidence="1 2">
    <name type="scientific">Melia azedarach</name>
    <name type="common">Chinaberry tree</name>
    <dbReference type="NCBI Taxonomy" id="155640"/>
    <lineage>
        <taxon>Eukaryota</taxon>
        <taxon>Viridiplantae</taxon>
        <taxon>Streptophyta</taxon>
        <taxon>Embryophyta</taxon>
        <taxon>Tracheophyta</taxon>
        <taxon>Spermatophyta</taxon>
        <taxon>Magnoliopsida</taxon>
        <taxon>eudicotyledons</taxon>
        <taxon>Gunneridae</taxon>
        <taxon>Pentapetalae</taxon>
        <taxon>rosids</taxon>
        <taxon>malvids</taxon>
        <taxon>Sapindales</taxon>
        <taxon>Meliaceae</taxon>
        <taxon>Melia</taxon>
    </lineage>
</organism>
<accession>A0ACC1YQT6</accession>
<name>A0ACC1YQT6_MELAZ</name>
<dbReference type="Proteomes" id="UP001164539">
    <property type="component" value="Chromosome 2"/>
</dbReference>
<sequence length="435" mass="49571">MWGALAESADSYYEVRPDCTDVPKTRFKIKPGKTLSARKWQAAFASDGHLDIGKTLGRIQRGGIHPSIRGEVWEFLLGCYDPKSTFDEREQIRQRRRLEYSRWKDECCQLFPVVGSGKFITAPVITEDGQPIQDPLVLQETNSGMTASSSSQMVKDLTSRAPLDKKVIQWMLTLHQIGLDVIRTDRTLVFYEKQENLSKLWDILAVYAWVDTDVGYCQGMSDLCSPMIILLEDEADAFWCFERLMRRLRGNFRCTESSVGVEAQLSNLASITQVIDPKLHQHLETLGGGDYLFAFRMLMVLFRREFSFCDSLYLWEMMWALEYDPDLFYLYEEAESASYKSEGSKAKAKSIRQCGKYERENMKNGAKSSEAPLPISVFLVASVLKEKSTKLLQEARGLDDVVKILNDITGNLDAKKACTGAMKLHKKYLKKAKQT</sequence>
<dbReference type="EMBL" id="CM051395">
    <property type="protein sequence ID" value="KAJ4726127.1"/>
    <property type="molecule type" value="Genomic_DNA"/>
</dbReference>
<evidence type="ECO:0000313" key="1">
    <source>
        <dbReference type="EMBL" id="KAJ4726127.1"/>
    </source>
</evidence>
<evidence type="ECO:0000313" key="2">
    <source>
        <dbReference type="Proteomes" id="UP001164539"/>
    </source>
</evidence>
<protein>
    <submittedName>
        <fullName evidence="1">TBC1 domain family member 15-like</fullName>
    </submittedName>
</protein>
<reference evidence="1 2" key="1">
    <citation type="journal article" date="2023" name="Science">
        <title>Complex scaffold remodeling in plant triterpene biosynthesis.</title>
        <authorList>
            <person name="De La Pena R."/>
            <person name="Hodgson H."/>
            <person name="Liu J.C."/>
            <person name="Stephenson M.J."/>
            <person name="Martin A.C."/>
            <person name="Owen C."/>
            <person name="Harkess A."/>
            <person name="Leebens-Mack J."/>
            <person name="Jimenez L.E."/>
            <person name="Osbourn A."/>
            <person name="Sattely E.S."/>
        </authorList>
    </citation>
    <scope>NUCLEOTIDE SEQUENCE [LARGE SCALE GENOMIC DNA]</scope>
    <source>
        <strain evidence="2">cv. JPN11</strain>
        <tissue evidence="1">Leaf</tissue>
    </source>
</reference>
<proteinExistence type="predicted"/>